<dbReference type="Proteomes" id="UP000245783">
    <property type="component" value="Unassembled WGS sequence"/>
</dbReference>
<evidence type="ECO:0000256" key="2">
    <source>
        <dbReference type="SAM" id="SignalP"/>
    </source>
</evidence>
<evidence type="ECO:0000313" key="4">
    <source>
        <dbReference type="Proteomes" id="UP000245783"/>
    </source>
</evidence>
<sequence length="676" mass="74339">MRSSFLILLLCFVLSASAIPVDSVAIGPRQVVSPRHEPVALRDGTDAGSTLRNALWGLPALTSFQPPWEHRKRANVQDLSDELSIQKQKRVDAFNDLAIECPGCVAEGSALPAFQFDINEQGKVSYKWIDWGFWGDPIAKRSSLHDAPEGVLAADHIIGKSSTEEPLWRPIKISYPIWPQGSDGGHSWYGPRGRRPRALKENILENRSGTSETIRPRAAEAAVLESLPSGTITRRQVGGTSDKKRAEVAEISGSQVNEHRSIDLGVTQSGLRVHSSRSELPDFKEALQEAAKGWGLFGQNWGKRGLFKRSSFPESTTTREKNLNGRRADFSDEEAELGFAQPAFAATIYGRNTATEETELGAAQPDFAIPIYGQGGALEGRDPGWPLVIGNAKKGDKGQTWGRQDVSSTQDAKRWVLPEDGADVGRSTIQTARSAQDVKDNQATTRAPSPALDLDKRAKELAVPINGWANTRGRRSRPRSAHITPRELDGEPRFPYPLGTPWGERSMNQEADAAVSSLLGMRSDSTVEDAHQSQAGQPINASNRLKGPKWGWFTWAGTKPIKSRDSESAPGLGHKVVEEARERDDDLDDSDESANIKPEIDLLAPWPGVKYAQWIKPHPHTPFGLPADDGSGWGKRKRSLRKREVPQDGQVRLKRWIWGMPWGCSNCDDDAAVISR</sequence>
<gene>
    <name evidence="3" type="ORF">IE81DRAFT_142528</name>
</gene>
<evidence type="ECO:0000313" key="3">
    <source>
        <dbReference type="EMBL" id="PWN42103.1"/>
    </source>
</evidence>
<feature type="chain" id="PRO_5016279369" evidence="2">
    <location>
        <begin position="19"/>
        <end position="676"/>
    </location>
</feature>
<feature type="region of interest" description="Disordered" evidence="1">
    <location>
        <begin position="561"/>
        <end position="593"/>
    </location>
</feature>
<dbReference type="InParanoid" id="A0A316W070"/>
<accession>A0A316W070</accession>
<dbReference type="RefSeq" id="XP_025369263.1">
    <property type="nucleotide sequence ID" value="XM_025510367.1"/>
</dbReference>
<feature type="compositionally biased region" description="Basic and acidic residues" evidence="1">
    <location>
        <begin position="575"/>
        <end position="584"/>
    </location>
</feature>
<dbReference type="OrthoDB" id="10360123at2759"/>
<keyword evidence="4" id="KW-1185">Reference proteome</keyword>
<feature type="region of interest" description="Disordered" evidence="1">
    <location>
        <begin position="622"/>
        <end position="645"/>
    </location>
</feature>
<dbReference type="AlphaFoldDB" id="A0A316W070"/>
<feature type="region of interest" description="Disordered" evidence="1">
    <location>
        <begin position="470"/>
        <end position="494"/>
    </location>
</feature>
<protein>
    <submittedName>
        <fullName evidence="3">Uncharacterized protein</fullName>
    </submittedName>
</protein>
<feature type="compositionally biased region" description="Polar residues" evidence="1">
    <location>
        <begin position="401"/>
        <end position="410"/>
    </location>
</feature>
<evidence type="ECO:0000256" key="1">
    <source>
        <dbReference type="SAM" id="MobiDB-lite"/>
    </source>
</evidence>
<feature type="region of interest" description="Disordered" evidence="1">
    <location>
        <begin position="392"/>
        <end position="411"/>
    </location>
</feature>
<organism evidence="3 4">
    <name type="scientific">Ceraceosorus guamensis</name>
    <dbReference type="NCBI Taxonomy" id="1522189"/>
    <lineage>
        <taxon>Eukaryota</taxon>
        <taxon>Fungi</taxon>
        <taxon>Dikarya</taxon>
        <taxon>Basidiomycota</taxon>
        <taxon>Ustilaginomycotina</taxon>
        <taxon>Exobasidiomycetes</taxon>
        <taxon>Ceraceosorales</taxon>
        <taxon>Ceraceosoraceae</taxon>
        <taxon>Ceraceosorus</taxon>
    </lineage>
</organism>
<dbReference type="EMBL" id="KZ819383">
    <property type="protein sequence ID" value="PWN42103.1"/>
    <property type="molecule type" value="Genomic_DNA"/>
</dbReference>
<feature type="signal peptide" evidence="2">
    <location>
        <begin position="1"/>
        <end position="18"/>
    </location>
</feature>
<reference evidence="3 4" key="1">
    <citation type="journal article" date="2018" name="Mol. Biol. Evol.">
        <title>Broad Genomic Sampling Reveals a Smut Pathogenic Ancestry of the Fungal Clade Ustilaginomycotina.</title>
        <authorList>
            <person name="Kijpornyongpan T."/>
            <person name="Mondo S.J."/>
            <person name="Barry K."/>
            <person name="Sandor L."/>
            <person name="Lee J."/>
            <person name="Lipzen A."/>
            <person name="Pangilinan J."/>
            <person name="LaButti K."/>
            <person name="Hainaut M."/>
            <person name="Henrissat B."/>
            <person name="Grigoriev I.V."/>
            <person name="Spatafora J.W."/>
            <person name="Aime M.C."/>
        </authorList>
    </citation>
    <scope>NUCLEOTIDE SEQUENCE [LARGE SCALE GENOMIC DNA]</scope>
    <source>
        <strain evidence="3 4">MCA 4658</strain>
    </source>
</reference>
<proteinExistence type="predicted"/>
<name>A0A316W070_9BASI</name>
<dbReference type="GeneID" id="37032237"/>
<keyword evidence="2" id="KW-0732">Signal</keyword>